<evidence type="ECO:0000256" key="1">
    <source>
        <dbReference type="ARBA" id="ARBA00004196"/>
    </source>
</evidence>
<dbReference type="GO" id="GO:0030313">
    <property type="term" value="C:cell envelope"/>
    <property type="evidence" value="ECO:0007669"/>
    <property type="project" value="UniProtKB-SubCell"/>
</dbReference>
<dbReference type="AlphaFoldDB" id="A0A420DC66"/>
<dbReference type="PANTHER" id="PTHR42852:SF6">
    <property type="entry name" value="THIOL:DISULFIDE INTERCHANGE PROTEIN DSBE"/>
    <property type="match status" value="1"/>
</dbReference>
<dbReference type="GO" id="GO:0016853">
    <property type="term" value="F:isomerase activity"/>
    <property type="evidence" value="ECO:0007669"/>
    <property type="project" value="UniProtKB-KW"/>
</dbReference>
<protein>
    <submittedName>
        <fullName evidence="7">Thiol-disulfide isomerase/thioredoxin</fullName>
    </submittedName>
</protein>
<dbReference type="RefSeq" id="WP_120202904.1">
    <property type="nucleotide sequence ID" value="NZ_RAQJ01000009.1"/>
</dbReference>
<comment type="caution">
    <text evidence="7">The sequence shown here is derived from an EMBL/GenBank/DDBJ whole genome shotgun (WGS) entry which is preliminary data.</text>
</comment>
<dbReference type="PROSITE" id="PS51352">
    <property type="entry name" value="THIOREDOXIN_2"/>
    <property type="match status" value="1"/>
</dbReference>
<reference evidence="7 8" key="1">
    <citation type="submission" date="2018-09" db="EMBL/GenBank/DDBJ databases">
        <title>Genomic Encyclopedia of Archaeal and Bacterial Type Strains, Phase II (KMG-II): from individual species to whole genera.</title>
        <authorList>
            <person name="Goeker M."/>
        </authorList>
    </citation>
    <scope>NUCLEOTIDE SEQUENCE [LARGE SCALE GENOMIC DNA]</scope>
    <source>
        <strain evidence="7 8">DSM 26283</strain>
    </source>
</reference>
<name>A0A420DC66_9FLAO</name>
<sequence length="397" mass="46535">MKEKLIIISKIILGILSIILPFIAIVYLLTNVVRIYEYDQLKWIALLICALGFYISGIINRKTPLKLIPLLYISLFIFIPMRCFYFPLIYFLVLFSTISLILTRKEFNKKIKLTSMTIMSGIFIYFLFSQPLIIKQGETIQKNQYGDLINGKTIWDFSKKKSKLLPESTFLDSHSKLFDLKSLKDKTLYISFWATWCRPCHLEKPELEKLKADFGNNKKIVFIDISVDSDQEKWKEYIEINKPSGIQLISKDYAKTRNLFELSGIPAHIVVNTKGELAKERTIKKAYSLLSDSIHLNDFINRKLPKETNSFNIENYRMVKYVEFDSINTVYYTTNEKDRLIASELNDYIDTLRKEQKSKFINLLIEKHPIQDKDSIIYKVVFNKSKVDILKMNQSNK</sequence>
<evidence type="ECO:0000256" key="4">
    <source>
        <dbReference type="ARBA" id="ARBA00023284"/>
    </source>
</evidence>
<evidence type="ECO:0000313" key="7">
    <source>
        <dbReference type="EMBL" id="RKE89431.1"/>
    </source>
</evidence>
<dbReference type="OrthoDB" id="9815205at2"/>
<dbReference type="InterPro" id="IPR036249">
    <property type="entry name" value="Thioredoxin-like_sf"/>
</dbReference>
<dbReference type="InterPro" id="IPR050553">
    <property type="entry name" value="Thioredoxin_ResA/DsbE_sf"/>
</dbReference>
<dbReference type="Gene3D" id="3.40.30.10">
    <property type="entry name" value="Glutaredoxin"/>
    <property type="match status" value="1"/>
</dbReference>
<evidence type="ECO:0000256" key="5">
    <source>
        <dbReference type="SAM" id="Phobius"/>
    </source>
</evidence>
<proteinExistence type="predicted"/>
<evidence type="ECO:0000256" key="3">
    <source>
        <dbReference type="ARBA" id="ARBA00023157"/>
    </source>
</evidence>
<keyword evidence="5" id="KW-0812">Transmembrane</keyword>
<evidence type="ECO:0000313" key="8">
    <source>
        <dbReference type="Proteomes" id="UP000284892"/>
    </source>
</evidence>
<keyword evidence="3" id="KW-1015">Disulfide bond</keyword>
<dbReference type="PANTHER" id="PTHR42852">
    <property type="entry name" value="THIOL:DISULFIDE INTERCHANGE PROTEIN DSBE"/>
    <property type="match status" value="1"/>
</dbReference>
<dbReference type="GO" id="GO:0017004">
    <property type="term" value="P:cytochrome complex assembly"/>
    <property type="evidence" value="ECO:0007669"/>
    <property type="project" value="UniProtKB-KW"/>
</dbReference>
<evidence type="ECO:0000256" key="2">
    <source>
        <dbReference type="ARBA" id="ARBA00022748"/>
    </source>
</evidence>
<evidence type="ECO:0000259" key="6">
    <source>
        <dbReference type="PROSITE" id="PS51352"/>
    </source>
</evidence>
<keyword evidence="7" id="KW-0413">Isomerase</keyword>
<dbReference type="Pfam" id="PF13905">
    <property type="entry name" value="Thioredoxin_8"/>
    <property type="match status" value="1"/>
</dbReference>
<dbReference type="SUPFAM" id="SSF52833">
    <property type="entry name" value="Thioredoxin-like"/>
    <property type="match status" value="1"/>
</dbReference>
<keyword evidence="8" id="KW-1185">Reference proteome</keyword>
<dbReference type="InterPro" id="IPR013766">
    <property type="entry name" value="Thioredoxin_domain"/>
</dbReference>
<keyword evidence="5" id="KW-0472">Membrane</keyword>
<dbReference type="InterPro" id="IPR012336">
    <property type="entry name" value="Thioredoxin-like_fold"/>
</dbReference>
<dbReference type="CDD" id="cd02966">
    <property type="entry name" value="TlpA_like_family"/>
    <property type="match status" value="1"/>
</dbReference>
<dbReference type="EMBL" id="RAQJ01000009">
    <property type="protein sequence ID" value="RKE89431.1"/>
    <property type="molecule type" value="Genomic_DNA"/>
</dbReference>
<feature type="transmembrane region" description="Helical" evidence="5">
    <location>
        <begin position="113"/>
        <end position="134"/>
    </location>
</feature>
<feature type="transmembrane region" description="Helical" evidence="5">
    <location>
        <begin position="71"/>
        <end position="101"/>
    </location>
</feature>
<keyword evidence="5" id="KW-1133">Transmembrane helix</keyword>
<keyword evidence="4" id="KW-0676">Redox-active center</keyword>
<feature type="domain" description="Thioredoxin" evidence="6">
    <location>
        <begin position="159"/>
        <end position="291"/>
    </location>
</feature>
<comment type="subcellular location">
    <subcellularLocation>
        <location evidence="1">Cell envelope</location>
    </subcellularLocation>
</comment>
<dbReference type="Proteomes" id="UP000284892">
    <property type="component" value="Unassembled WGS sequence"/>
</dbReference>
<keyword evidence="2" id="KW-0201">Cytochrome c-type biogenesis</keyword>
<feature type="transmembrane region" description="Helical" evidence="5">
    <location>
        <begin position="41"/>
        <end position="59"/>
    </location>
</feature>
<feature type="transmembrane region" description="Helical" evidence="5">
    <location>
        <begin position="6"/>
        <end position="29"/>
    </location>
</feature>
<gene>
    <name evidence="7" type="ORF">BXY80_2780</name>
</gene>
<organism evidence="7 8">
    <name type="scientific">Ichthyenterobacterium magnum</name>
    <dbReference type="NCBI Taxonomy" id="1230530"/>
    <lineage>
        <taxon>Bacteria</taxon>
        <taxon>Pseudomonadati</taxon>
        <taxon>Bacteroidota</taxon>
        <taxon>Flavobacteriia</taxon>
        <taxon>Flavobacteriales</taxon>
        <taxon>Flavobacteriaceae</taxon>
        <taxon>Ichthyenterobacterium</taxon>
    </lineage>
</organism>
<accession>A0A420DC66</accession>